<accession>A0ABR4UFJ2</accession>
<name>A0ABR4UFJ2_9FLAO</name>
<organism evidence="2 3">
    <name type="scientific">Chryseobacterium vrystaatense</name>
    <dbReference type="NCBI Taxonomy" id="307480"/>
    <lineage>
        <taxon>Bacteria</taxon>
        <taxon>Pseudomonadati</taxon>
        <taxon>Bacteroidota</taxon>
        <taxon>Flavobacteriia</taxon>
        <taxon>Flavobacteriales</taxon>
        <taxon>Weeksellaceae</taxon>
        <taxon>Chryseobacterium group</taxon>
        <taxon>Chryseobacterium</taxon>
    </lineage>
</organism>
<keyword evidence="1" id="KW-0812">Transmembrane</keyword>
<proteinExistence type="predicted"/>
<comment type="caution">
    <text evidence="2">The sequence shown here is derived from an EMBL/GenBank/DDBJ whole genome shotgun (WGS) entry which is preliminary data.</text>
</comment>
<keyword evidence="1" id="KW-1133">Transmembrane helix</keyword>
<dbReference type="EMBL" id="JPRI01000014">
    <property type="protein sequence ID" value="KFF22667.1"/>
    <property type="molecule type" value="Genomic_DNA"/>
</dbReference>
<feature type="transmembrane region" description="Helical" evidence="1">
    <location>
        <begin position="7"/>
        <end position="26"/>
    </location>
</feature>
<evidence type="ECO:0000256" key="1">
    <source>
        <dbReference type="SAM" id="Phobius"/>
    </source>
</evidence>
<evidence type="ECO:0000313" key="2">
    <source>
        <dbReference type="EMBL" id="KFF22667.1"/>
    </source>
</evidence>
<evidence type="ECO:0000313" key="3">
    <source>
        <dbReference type="Proteomes" id="UP000028719"/>
    </source>
</evidence>
<reference evidence="2 3" key="1">
    <citation type="submission" date="2014-07" db="EMBL/GenBank/DDBJ databases">
        <title>Genome of Chryseobacterium vrystaatense LMG 22846.</title>
        <authorList>
            <person name="Pipes S.E."/>
            <person name="Stropko S.J."/>
            <person name="Newman J.D."/>
        </authorList>
    </citation>
    <scope>NUCLEOTIDE SEQUENCE [LARGE SCALE GENOMIC DNA]</scope>
    <source>
        <strain evidence="2 3">LMG 22846</strain>
    </source>
</reference>
<dbReference type="Proteomes" id="UP000028719">
    <property type="component" value="Unassembled WGS sequence"/>
</dbReference>
<gene>
    <name evidence="2" type="ORF">IW16_26685</name>
</gene>
<protein>
    <submittedName>
        <fullName evidence="2">Uncharacterized protein</fullName>
    </submittedName>
</protein>
<keyword evidence="1" id="KW-0472">Membrane</keyword>
<sequence>MKSIIKTVLIASISIGVILGILYFIYTQIDFIGHKDPKTVAENVKRWNNTLLSAEYRNGTDYFNIDLLDSINIEINTGNNSSGVILDKEYKLSGDTIIIVGGIEEAAKYIDSDKLLIRKNKLLYKIKSPGNFDTIQTMTIKFNKIKR</sequence>
<dbReference type="RefSeq" id="WP_034751675.1">
    <property type="nucleotide sequence ID" value="NZ_JPRI01000014.1"/>
</dbReference>
<keyword evidence="3" id="KW-1185">Reference proteome</keyword>